<feature type="disulfide bond" evidence="10">
    <location>
        <begin position="109"/>
        <end position="124"/>
    </location>
</feature>
<feature type="signal peptide" evidence="12">
    <location>
        <begin position="1"/>
        <end position="28"/>
    </location>
</feature>
<protein>
    <recommendedName>
        <fullName evidence="15">CD320 antigen</fullName>
    </recommendedName>
</protein>
<dbReference type="Pfam" id="PF00057">
    <property type="entry name" value="Ldl_recept_a"/>
    <property type="match status" value="2"/>
</dbReference>
<evidence type="ECO:0000256" key="1">
    <source>
        <dbReference type="ARBA" id="ARBA00004167"/>
    </source>
</evidence>
<dbReference type="FunFam" id="4.10.400.10:FF:000002">
    <property type="entry name" value="Low-density lipoprotein receptor-related protein 1"/>
    <property type="match status" value="2"/>
</dbReference>
<evidence type="ECO:0000256" key="7">
    <source>
        <dbReference type="ARBA" id="ARBA00023136"/>
    </source>
</evidence>
<sequence>MARSGAGRAAALGLALWLLLGLGPGLEAAPALAPTPAPTQVQVSGPRAGLCPTDNFQCITSGYCVPLLWRCDGDPDCPDGSDEEDHQPCQEGELRCMLGDVCIPHTWRCDNHPDCPDSSDELSCDTNIETDKIFQEENATTTRTPMTLENETSLRNATVASAGNPPRNPNAYGVIAAAGVLSAILVSATLLILLRLRGQGYLPPPGLLVAVKESLLLSERKTSLI</sequence>
<dbReference type="Proteomes" id="UP000092124">
    <property type="component" value="Unassembled WGS sequence"/>
</dbReference>
<dbReference type="GO" id="GO:0016192">
    <property type="term" value="P:vesicle-mediated transport"/>
    <property type="evidence" value="ECO:0007669"/>
    <property type="project" value="UniProtKB-ARBA"/>
</dbReference>
<evidence type="ECO:0000256" key="2">
    <source>
        <dbReference type="ARBA" id="ARBA00004308"/>
    </source>
</evidence>
<dbReference type="EMBL" id="LZPO01107929">
    <property type="protein sequence ID" value="OBS59977.1"/>
    <property type="molecule type" value="Genomic_DNA"/>
</dbReference>
<evidence type="ECO:0000256" key="5">
    <source>
        <dbReference type="ARBA" id="ARBA00022737"/>
    </source>
</evidence>
<dbReference type="Gene3D" id="4.10.400.10">
    <property type="entry name" value="Low-density Lipoprotein Receptor"/>
    <property type="match status" value="2"/>
</dbReference>
<evidence type="ECO:0008006" key="15">
    <source>
        <dbReference type="Google" id="ProtNLM"/>
    </source>
</evidence>
<evidence type="ECO:0000256" key="3">
    <source>
        <dbReference type="ARBA" id="ARBA00022692"/>
    </source>
</evidence>
<evidence type="ECO:0000256" key="11">
    <source>
        <dbReference type="SAM" id="Phobius"/>
    </source>
</evidence>
<keyword evidence="14" id="KW-1185">Reference proteome</keyword>
<dbReference type="GO" id="GO:0012505">
    <property type="term" value="C:endomembrane system"/>
    <property type="evidence" value="ECO:0007669"/>
    <property type="project" value="UniProtKB-SubCell"/>
</dbReference>
<evidence type="ECO:0000256" key="4">
    <source>
        <dbReference type="ARBA" id="ARBA00022729"/>
    </source>
</evidence>
<dbReference type="AlphaFoldDB" id="A0A1A6G3L8"/>
<dbReference type="SUPFAM" id="SSF57424">
    <property type="entry name" value="LDL receptor-like module"/>
    <property type="match status" value="2"/>
</dbReference>
<evidence type="ECO:0000256" key="6">
    <source>
        <dbReference type="ARBA" id="ARBA00022989"/>
    </source>
</evidence>
<keyword evidence="3 11" id="KW-0812">Transmembrane</keyword>
<proteinExistence type="predicted"/>
<dbReference type="InterPro" id="IPR002172">
    <property type="entry name" value="LDrepeatLR_classA_rpt"/>
</dbReference>
<keyword evidence="4 12" id="KW-0732">Signal</keyword>
<dbReference type="InterPro" id="IPR050685">
    <property type="entry name" value="LDLR"/>
</dbReference>
<evidence type="ECO:0000256" key="8">
    <source>
        <dbReference type="ARBA" id="ARBA00023157"/>
    </source>
</evidence>
<reference evidence="13 14" key="1">
    <citation type="submission" date="2016-06" db="EMBL/GenBank/DDBJ databases">
        <title>The Draft Genome Sequence and Annotation of the Desert Woodrat Neotoma lepida.</title>
        <authorList>
            <person name="Campbell M."/>
            <person name="Oakeson K.F."/>
            <person name="Yandell M."/>
            <person name="Halpert J.R."/>
            <person name="Dearing D."/>
        </authorList>
    </citation>
    <scope>NUCLEOTIDE SEQUENCE [LARGE SCALE GENOMIC DNA]</scope>
    <source>
        <strain evidence="13">417</strain>
        <tissue evidence="13">Liver</tissue>
    </source>
</reference>
<evidence type="ECO:0000256" key="12">
    <source>
        <dbReference type="SAM" id="SignalP"/>
    </source>
</evidence>
<keyword evidence="9" id="KW-0325">Glycoprotein</keyword>
<feature type="transmembrane region" description="Helical" evidence="11">
    <location>
        <begin position="171"/>
        <end position="194"/>
    </location>
</feature>
<comment type="caution">
    <text evidence="10">Lacks conserved residue(s) required for the propagation of feature annotation.</text>
</comment>
<dbReference type="GO" id="GO:0005886">
    <property type="term" value="C:plasma membrane"/>
    <property type="evidence" value="ECO:0007669"/>
    <property type="project" value="TreeGrafter"/>
</dbReference>
<keyword evidence="8 10" id="KW-1015">Disulfide bond</keyword>
<dbReference type="STRING" id="56216.A0A1A6G3L8"/>
<dbReference type="CDD" id="cd00112">
    <property type="entry name" value="LDLa"/>
    <property type="match status" value="2"/>
</dbReference>
<comment type="subcellular location">
    <subcellularLocation>
        <location evidence="2">Endomembrane system</location>
    </subcellularLocation>
    <subcellularLocation>
        <location evidence="1">Membrane</location>
        <topology evidence="1">Single-pass membrane protein</topology>
    </subcellularLocation>
</comment>
<accession>A0A1A6G3L8</accession>
<evidence type="ECO:0000256" key="9">
    <source>
        <dbReference type="ARBA" id="ARBA00023180"/>
    </source>
</evidence>
<dbReference type="PANTHER" id="PTHR24270:SF27">
    <property type="entry name" value="CD320 ANTIGEN"/>
    <property type="match status" value="1"/>
</dbReference>
<dbReference type="InterPro" id="IPR023415">
    <property type="entry name" value="LDLR_class-A_CS"/>
</dbReference>
<feature type="chain" id="PRO_5008345278" description="CD320 antigen" evidence="12">
    <location>
        <begin position="29"/>
        <end position="225"/>
    </location>
</feature>
<dbReference type="PRINTS" id="PR00261">
    <property type="entry name" value="LDLRECEPTOR"/>
</dbReference>
<keyword evidence="5" id="KW-0677">Repeat</keyword>
<keyword evidence="6 11" id="KW-1133">Transmembrane helix</keyword>
<name>A0A1A6G3L8_NEOLE</name>
<evidence type="ECO:0000313" key="14">
    <source>
        <dbReference type="Proteomes" id="UP000092124"/>
    </source>
</evidence>
<gene>
    <name evidence="13" type="ORF">A6R68_08894</name>
</gene>
<comment type="caution">
    <text evidence="13">The sequence shown here is derived from an EMBL/GenBank/DDBJ whole genome shotgun (WGS) entry which is preliminary data.</text>
</comment>
<keyword evidence="7 11" id="KW-0472">Membrane</keyword>
<organism evidence="13 14">
    <name type="scientific">Neotoma lepida</name>
    <name type="common">Desert woodrat</name>
    <dbReference type="NCBI Taxonomy" id="56216"/>
    <lineage>
        <taxon>Eukaryota</taxon>
        <taxon>Metazoa</taxon>
        <taxon>Chordata</taxon>
        <taxon>Craniata</taxon>
        <taxon>Vertebrata</taxon>
        <taxon>Euteleostomi</taxon>
        <taxon>Mammalia</taxon>
        <taxon>Eutheria</taxon>
        <taxon>Euarchontoglires</taxon>
        <taxon>Glires</taxon>
        <taxon>Rodentia</taxon>
        <taxon>Myomorpha</taxon>
        <taxon>Muroidea</taxon>
        <taxon>Cricetidae</taxon>
        <taxon>Neotominae</taxon>
        <taxon>Neotoma</taxon>
    </lineage>
</organism>
<evidence type="ECO:0000313" key="13">
    <source>
        <dbReference type="EMBL" id="OBS59977.1"/>
    </source>
</evidence>
<dbReference type="PROSITE" id="PS50068">
    <property type="entry name" value="LDLRA_2"/>
    <property type="match status" value="2"/>
</dbReference>
<dbReference type="PROSITE" id="PS01209">
    <property type="entry name" value="LDLRA_1"/>
    <property type="match status" value="2"/>
</dbReference>
<dbReference type="SMART" id="SM00192">
    <property type="entry name" value="LDLa"/>
    <property type="match status" value="2"/>
</dbReference>
<evidence type="ECO:0000256" key="10">
    <source>
        <dbReference type="PROSITE-ProRule" id="PRU00124"/>
    </source>
</evidence>
<dbReference type="InterPro" id="IPR036055">
    <property type="entry name" value="LDL_receptor-like_sf"/>
</dbReference>
<dbReference type="OrthoDB" id="9990982at2759"/>
<dbReference type="PANTHER" id="PTHR24270">
    <property type="entry name" value="LOW-DENSITY LIPOPROTEIN RECEPTOR-RELATED"/>
    <property type="match status" value="1"/>
</dbReference>